<evidence type="ECO:0008006" key="4">
    <source>
        <dbReference type="Google" id="ProtNLM"/>
    </source>
</evidence>
<feature type="region of interest" description="Disordered" evidence="1">
    <location>
        <begin position="209"/>
        <end position="240"/>
    </location>
</feature>
<evidence type="ECO:0000256" key="1">
    <source>
        <dbReference type="SAM" id="MobiDB-lite"/>
    </source>
</evidence>
<feature type="compositionally biased region" description="Low complexity" evidence="1">
    <location>
        <begin position="162"/>
        <end position="175"/>
    </location>
</feature>
<proteinExistence type="predicted"/>
<evidence type="ECO:0000313" key="2">
    <source>
        <dbReference type="EMBL" id="GJN91380.1"/>
    </source>
</evidence>
<feature type="compositionally biased region" description="Basic and acidic residues" evidence="1">
    <location>
        <begin position="177"/>
        <end position="189"/>
    </location>
</feature>
<dbReference type="EMBL" id="BQKY01000008">
    <property type="protein sequence ID" value="GJN91380.1"/>
    <property type="molecule type" value="Genomic_DNA"/>
</dbReference>
<dbReference type="Proteomes" id="UP001342314">
    <property type="component" value="Unassembled WGS sequence"/>
</dbReference>
<feature type="compositionally biased region" description="Polar residues" evidence="1">
    <location>
        <begin position="209"/>
        <end position="223"/>
    </location>
</feature>
<keyword evidence="3" id="KW-1185">Reference proteome</keyword>
<sequence length="240" mass="25802">MTIVVLTSAHVRRILQFPDSVTATHAQTTLHGTPFDGHLVNLHPVNELRHNWTKFSLQIHGVPPNWTYRVVSDALVTTICRFAGLVARPKPPRYDELKVKVEFWYASEAVWAARELDGKLLAVGHPIRAVLDSPQLQRKALGPQHAGDEGSASERSPSLSGPPRSTAPSSPAATTHRSREGSRDVEMRDVDVDVAPPAAVVVKPLGALSSSTSGAVTARSGSSGARDGVWKGARKMHGVV</sequence>
<dbReference type="AlphaFoldDB" id="A0AAV5GPD2"/>
<protein>
    <recommendedName>
        <fullName evidence="4">RRM domain-containing protein</fullName>
    </recommendedName>
</protein>
<name>A0AAV5GPD2_9BASI</name>
<evidence type="ECO:0000313" key="3">
    <source>
        <dbReference type="Proteomes" id="UP001342314"/>
    </source>
</evidence>
<accession>A0AAV5GPD2</accession>
<reference evidence="2 3" key="1">
    <citation type="submission" date="2021-12" db="EMBL/GenBank/DDBJ databases">
        <title>High titer production of polyol ester of fatty acids by Rhodotorula paludigena BS15 towards product separation-free biomass refinery.</title>
        <authorList>
            <person name="Mano J."/>
            <person name="Ono H."/>
            <person name="Tanaka T."/>
            <person name="Naito K."/>
            <person name="Sushida H."/>
            <person name="Ike M."/>
            <person name="Tokuyasu K."/>
            <person name="Kitaoka M."/>
        </authorList>
    </citation>
    <scope>NUCLEOTIDE SEQUENCE [LARGE SCALE GENOMIC DNA]</scope>
    <source>
        <strain evidence="2 3">BS15</strain>
    </source>
</reference>
<comment type="caution">
    <text evidence="2">The sequence shown here is derived from an EMBL/GenBank/DDBJ whole genome shotgun (WGS) entry which is preliminary data.</text>
</comment>
<feature type="region of interest" description="Disordered" evidence="1">
    <location>
        <begin position="134"/>
        <end position="189"/>
    </location>
</feature>
<organism evidence="2 3">
    <name type="scientific">Rhodotorula paludigena</name>
    <dbReference type="NCBI Taxonomy" id="86838"/>
    <lineage>
        <taxon>Eukaryota</taxon>
        <taxon>Fungi</taxon>
        <taxon>Dikarya</taxon>
        <taxon>Basidiomycota</taxon>
        <taxon>Pucciniomycotina</taxon>
        <taxon>Microbotryomycetes</taxon>
        <taxon>Sporidiobolales</taxon>
        <taxon>Sporidiobolaceae</taxon>
        <taxon>Rhodotorula</taxon>
    </lineage>
</organism>
<gene>
    <name evidence="2" type="ORF">Rhopal_004401-T1</name>
</gene>